<dbReference type="CDD" id="cd06261">
    <property type="entry name" value="TM_PBP2"/>
    <property type="match status" value="1"/>
</dbReference>
<dbReference type="Pfam" id="PF00528">
    <property type="entry name" value="BPD_transp_1"/>
    <property type="match status" value="1"/>
</dbReference>
<dbReference type="PANTHER" id="PTHR43386:SF1">
    <property type="entry name" value="D,D-DIPEPTIDE TRANSPORT SYSTEM PERMEASE PROTEIN DDPC-RELATED"/>
    <property type="match status" value="1"/>
</dbReference>
<evidence type="ECO:0000256" key="1">
    <source>
        <dbReference type="ARBA" id="ARBA00004651"/>
    </source>
</evidence>
<feature type="transmembrane region" description="Helical" evidence="7">
    <location>
        <begin position="39"/>
        <end position="61"/>
    </location>
</feature>
<gene>
    <name evidence="9" type="ORF">J2S05_001577</name>
</gene>
<dbReference type="InterPro" id="IPR053523">
    <property type="entry name" value="Oligopeptide_permease_AppC"/>
</dbReference>
<comment type="similarity">
    <text evidence="7">Belongs to the binding-protein-dependent transport system permease family.</text>
</comment>
<comment type="subcellular location">
    <subcellularLocation>
        <location evidence="1 7">Cell membrane</location>
        <topology evidence="1 7">Multi-pass membrane protein</topology>
    </subcellularLocation>
</comment>
<protein>
    <submittedName>
        <fullName evidence="9">Peptide/nickel transport system permease protein</fullName>
    </submittedName>
</protein>
<dbReference type="NCBIfam" id="NF045476">
    <property type="entry name" value="Opp4C"/>
    <property type="match status" value="1"/>
</dbReference>
<feature type="domain" description="ABC transmembrane type-1" evidence="8">
    <location>
        <begin position="100"/>
        <end position="292"/>
    </location>
</feature>
<dbReference type="InterPro" id="IPR035906">
    <property type="entry name" value="MetI-like_sf"/>
</dbReference>
<dbReference type="Proteomes" id="UP001225034">
    <property type="component" value="Unassembled WGS sequence"/>
</dbReference>
<keyword evidence="2 7" id="KW-0813">Transport</keyword>
<organism evidence="9 10">
    <name type="scientific">Alkalicoccobacillus murimartini</name>
    <dbReference type="NCBI Taxonomy" id="171685"/>
    <lineage>
        <taxon>Bacteria</taxon>
        <taxon>Bacillati</taxon>
        <taxon>Bacillota</taxon>
        <taxon>Bacilli</taxon>
        <taxon>Bacillales</taxon>
        <taxon>Bacillaceae</taxon>
        <taxon>Alkalicoccobacillus</taxon>
    </lineage>
</organism>
<dbReference type="Gene3D" id="1.10.3720.10">
    <property type="entry name" value="MetI-like"/>
    <property type="match status" value="1"/>
</dbReference>
<evidence type="ECO:0000259" key="8">
    <source>
        <dbReference type="PROSITE" id="PS50928"/>
    </source>
</evidence>
<comment type="caution">
    <text evidence="9">The sequence shown here is derived from an EMBL/GenBank/DDBJ whole genome shotgun (WGS) entry which is preliminary data.</text>
</comment>
<evidence type="ECO:0000256" key="6">
    <source>
        <dbReference type="ARBA" id="ARBA00023136"/>
    </source>
</evidence>
<dbReference type="SUPFAM" id="SSF161098">
    <property type="entry name" value="MetI-like"/>
    <property type="match status" value="1"/>
</dbReference>
<proteinExistence type="inferred from homology"/>
<dbReference type="EMBL" id="JAUSUA010000002">
    <property type="protein sequence ID" value="MDQ0206778.1"/>
    <property type="molecule type" value="Genomic_DNA"/>
</dbReference>
<dbReference type="InterPro" id="IPR025966">
    <property type="entry name" value="OppC_N"/>
</dbReference>
<keyword evidence="5 7" id="KW-1133">Transmembrane helix</keyword>
<dbReference type="PROSITE" id="PS50928">
    <property type="entry name" value="ABC_TM1"/>
    <property type="match status" value="1"/>
</dbReference>
<keyword evidence="4 7" id="KW-0812">Transmembrane</keyword>
<dbReference type="InterPro" id="IPR000515">
    <property type="entry name" value="MetI-like"/>
</dbReference>
<feature type="transmembrane region" description="Helical" evidence="7">
    <location>
        <begin position="139"/>
        <end position="158"/>
    </location>
</feature>
<feature type="transmembrane region" description="Helical" evidence="7">
    <location>
        <begin position="218"/>
        <end position="247"/>
    </location>
</feature>
<keyword evidence="10" id="KW-1185">Reference proteome</keyword>
<evidence type="ECO:0000256" key="2">
    <source>
        <dbReference type="ARBA" id="ARBA00022448"/>
    </source>
</evidence>
<feature type="transmembrane region" description="Helical" evidence="7">
    <location>
        <begin position="274"/>
        <end position="292"/>
    </location>
</feature>
<evidence type="ECO:0000313" key="9">
    <source>
        <dbReference type="EMBL" id="MDQ0206778.1"/>
    </source>
</evidence>
<dbReference type="InterPro" id="IPR050366">
    <property type="entry name" value="BP-dependent_transpt_permease"/>
</dbReference>
<evidence type="ECO:0000256" key="7">
    <source>
        <dbReference type="RuleBase" id="RU363032"/>
    </source>
</evidence>
<evidence type="ECO:0000256" key="3">
    <source>
        <dbReference type="ARBA" id="ARBA00022475"/>
    </source>
</evidence>
<sequence length="303" mass="33345">MEPELSRQPNVIVDNKVPEEGKSLSPFQLALRRFLKNKLAVSGVIIMALIVFVAVFADVIATHDPTRADLLNVEQRASAEHILGTDGSGRDNFSRLVYGARISLLIGFFSMLSTVIVGGTLGALAGYYGKWVDSLIMRLTDLILIFPFLLMVLTFVAILQRMNITIFIVVMALTNWPNIARVLRGTFLSIREKDFIMSARSIGCSDFRIIRKHFIPNAVGPIIVNATIMMALMIIIESGLSFIGAGIPQPTPTWGNMLSEAQSIRVLRNNPETWLPPGLGILFVVLAINFIGDGLRDAFDSKS</sequence>
<keyword evidence="6 7" id="KW-0472">Membrane</keyword>
<feature type="transmembrane region" description="Helical" evidence="7">
    <location>
        <begin position="164"/>
        <end position="183"/>
    </location>
</feature>
<evidence type="ECO:0000313" key="10">
    <source>
        <dbReference type="Proteomes" id="UP001225034"/>
    </source>
</evidence>
<accession>A0ABT9YFZ0</accession>
<feature type="transmembrane region" description="Helical" evidence="7">
    <location>
        <begin position="102"/>
        <end position="127"/>
    </location>
</feature>
<dbReference type="PANTHER" id="PTHR43386">
    <property type="entry name" value="OLIGOPEPTIDE TRANSPORT SYSTEM PERMEASE PROTEIN APPC"/>
    <property type="match status" value="1"/>
</dbReference>
<dbReference type="RefSeq" id="WP_306981550.1">
    <property type="nucleotide sequence ID" value="NZ_JAUSUA010000002.1"/>
</dbReference>
<keyword evidence="3" id="KW-1003">Cell membrane</keyword>
<reference evidence="9 10" key="1">
    <citation type="submission" date="2023-07" db="EMBL/GenBank/DDBJ databases">
        <title>Genomic Encyclopedia of Type Strains, Phase IV (KMG-IV): sequencing the most valuable type-strain genomes for metagenomic binning, comparative biology and taxonomic classification.</title>
        <authorList>
            <person name="Goeker M."/>
        </authorList>
    </citation>
    <scope>NUCLEOTIDE SEQUENCE [LARGE SCALE GENOMIC DNA]</scope>
    <source>
        <strain evidence="9 10">DSM 19154</strain>
    </source>
</reference>
<name>A0ABT9YFZ0_9BACI</name>
<evidence type="ECO:0000256" key="5">
    <source>
        <dbReference type="ARBA" id="ARBA00022989"/>
    </source>
</evidence>
<dbReference type="Pfam" id="PF12911">
    <property type="entry name" value="OppC_N"/>
    <property type="match status" value="1"/>
</dbReference>
<evidence type="ECO:0000256" key="4">
    <source>
        <dbReference type="ARBA" id="ARBA00022692"/>
    </source>
</evidence>